<organism evidence="3 4">
    <name type="scientific">Campylobacter aviculae</name>
    <dbReference type="NCBI Taxonomy" id="2510190"/>
    <lineage>
        <taxon>Bacteria</taxon>
        <taxon>Pseudomonadati</taxon>
        <taxon>Campylobacterota</taxon>
        <taxon>Epsilonproteobacteria</taxon>
        <taxon>Campylobacterales</taxon>
        <taxon>Campylobacteraceae</taxon>
        <taxon>Campylobacter</taxon>
    </lineage>
</organism>
<evidence type="ECO:0000313" key="3">
    <source>
        <dbReference type="EMBL" id="TKX32653.1"/>
    </source>
</evidence>
<gene>
    <name evidence="3" type="ORF">CQA76_03245</name>
</gene>
<keyword evidence="2" id="KW-0732">Signal</keyword>
<dbReference type="EMBL" id="NXMA01000004">
    <property type="protein sequence ID" value="TKX32653.1"/>
    <property type="molecule type" value="Genomic_DNA"/>
</dbReference>
<protein>
    <recommendedName>
        <fullName evidence="5">Lipoprotein</fullName>
    </recommendedName>
</protein>
<dbReference type="OrthoDB" id="5361851at2"/>
<sequence>MKKYFLFVIFLFLSACSSSNFVNVSMPNFKPQVPIKIEPIDTGVTISLEPIIIEQNNNYSDYFENSVLKIRIEKELELLKQNLEEQIVTIAKLKGYKIVNSDSDYTLKSLINVYIEEKDVQKMSSLMSGDSIKSNLGIKFQGKISFIDTHNPQNSTNFSSNTKLDSLVSLVYPIKNDDGVDMLKATISTVPTQLNKGLEYPAFEIDKGFLTFYKTTLNSLYNNLSKAIDMGKSTPKNSAEFNNFNENTSFEETPSTQKNNTFENTPIKREDQNSDNQNKKENQDGVIIFE</sequence>
<keyword evidence="4" id="KW-1185">Reference proteome</keyword>
<reference evidence="3 4" key="1">
    <citation type="submission" date="2018-05" db="EMBL/GenBank/DDBJ databases">
        <title>Novel Campyloabacter and Helicobacter Species and Strains.</title>
        <authorList>
            <person name="Mannion A.J."/>
            <person name="Shen Z."/>
            <person name="Fox J.G."/>
        </authorList>
    </citation>
    <scope>NUCLEOTIDE SEQUENCE [LARGE SCALE GENOMIC DNA]</scope>
    <source>
        <strain evidence="4">MIT17-670</strain>
    </source>
</reference>
<dbReference type="PROSITE" id="PS51257">
    <property type="entry name" value="PROKAR_LIPOPROTEIN"/>
    <property type="match status" value="1"/>
</dbReference>
<name>A0A4U7BKX6_9BACT</name>
<evidence type="ECO:0000256" key="2">
    <source>
        <dbReference type="SAM" id="SignalP"/>
    </source>
</evidence>
<evidence type="ECO:0000256" key="1">
    <source>
        <dbReference type="SAM" id="MobiDB-lite"/>
    </source>
</evidence>
<dbReference type="RefSeq" id="WP_137622018.1">
    <property type="nucleotide sequence ID" value="NZ_NXMA01000004.1"/>
</dbReference>
<feature type="compositionally biased region" description="Low complexity" evidence="1">
    <location>
        <begin position="238"/>
        <end position="253"/>
    </location>
</feature>
<proteinExistence type="predicted"/>
<dbReference type="AlphaFoldDB" id="A0A4U7BKX6"/>
<feature type="signal peptide" evidence="2">
    <location>
        <begin position="1"/>
        <end position="21"/>
    </location>
</feature>
<evidence type="ECO:0000313" key="4">
    <source>
        <dbReference type="Proteomes" id="UP000310353"/>
    </source>
</evidence>
<dbReference type="Proteomes" id="UP000310353">
    <property type="component" value="Unassembled WGS sequence"/>
</dbReference>
<feature type="region of interest" description="Disordered" evidence="1">
    <location>
        <begin position="238"/>
        <end position="290"/>
    </location>
</feature>
<feature type="compositionally biased region" description="Polar residues" evidence="1">
    <location>
        <begin position="254"/>
        <end position="264"/>
    </location>
</feature>
<feature type="compositionally biased region" description="Basic and acidic residues" evidence="1">
    <location>
        <begin position="266"/>
        <end position="283"/>
    </location>
</feature>
<feature type="chain" id="PRO_5020347776" description="Lipoprotein" evidence="2">
    <location>
        <begin position="22"/>
        <end position="290"/>
    </location>
</feature>
<evidence type="ECO:0008006" key="5">
    <source>
        <dbReference type="Google" id="ProtNLM"/>
    </source>
</evidence>
<comment type="caution">
    <text evidence="3">The sequence shown here is derived from an EMBL/GenBank/DDBJ whole genome shotgun (WGS) entry which is preliminary data.</text>
</comment>
<accession>A0A4U7BKX6</accession>